<keyword evidence="2" id="KW-1185">Reference proteome</keyword>
<dbReference type="Proteomes" id="UP001187192">
    <property type="component" value="Unassembled WGS sequence"/>
</dbReference>
<protein>
    <submittedName>
        <fullName evidence="1">Uncharacterized protein</fullName>
    </submittedName>
</protein>
<evidence type="ECO:0000313" key="2">
    <source>
        <dbReference type="Proteomes" id="UP001187192"/>
    </source>
</evidence>
<name>A0AA88JC33_FICCA</name>
<accession>A0AA88JC33</accession>
<reference evidence="1" key="1">
    <citation type="submission" date="2023-07" db="EMBL/GenBank/DDBJ databases">
        <title>draft genome sequence of fig (Ficus carica).</title>
        <authorList>
            <person name="Takahashi T."/>
            <person name="Nishimura K."/>
        </authorList>
    </citation>
    <scope>NUCLEOTIDE SEQUENCE</scope>
</reference>
<evidence type="ECO:0000313" key="1">
    <source>
        <dbReference type="EMBL" id="GMN68629.1"/>
    </source>
</evidence>
<gene>
    <name evidence="1" type="ORF">TIFTF001_037685</name>
</gene>
<sequence>MPEARGEARLDELEKWDAWRAGNKQETGHKEESLDVWVREPARLWNVCMGTLVEFLRPDFFWIQINFKF</sequence>
<comment type="caution">
    <text evidence="1">The sequence shown here is derived from an EMBL/GenBank/DDBJ whole genome shotgun (WGS) entry which is preliminary data.</text>
</comment>
<dbReference type="AlphaFoldDB" id="A0AA88JC33"/>
<dbReference type="EMBL" id="BTGU01000659">
    <property type="protein sequence ID" value="GMN68629.1"/>
    <property type="molecule type" value="Genomic_DNA"/>
</dbReference>
<proteinExistence type="predicted"/>
<organism evidence="1 2">
    <name type="scientific">Ficus carica</name>
    <name type="common">Common fig</name>
    <dbReference type="NCBI Taxonomy" id="3494"/>
    <lineage>
        <taxon>Eukaryota</taxon>
        <taxon>Viridiplantae</taxon>
        <taxon>Streptophyta</taxon>
        <taxon>Embryophyta</taxon>
        <taxon>Tracheophyta</taxon>
        <taxon>Spermatophyta</taxon>
        <taxon>Magnoliopsida</taxon>
        <taxon>eudicotyledons</taxon>
        <taxon>Gunneridae</taxon>
        <taxon>Pentapetalae</taxon>
        <taxon>rosids</taxon>
        <taxon>fabids</taxon>
        <taxon>Rosales</taxon>
        <taxon>Moraceae</taxon>
        <taxon>Ficeae</taxon>
        <taxon>Ficus</taxon>
    </lineage>
</organism>